<feature type="domain" description="MutL C-terminal dimerisation" evidence="6">
    <location>
        <begin position="420"/>
        <end position="560"/>
    </location>
</feature>
<dbReference type="InterPro" id="IPR020568">
    <property type="entry name" value="Ribosomal_Su5_D2-typ_SF"/>
</dbReference>
<comment type="function">
    <text evidence="4">This protein is involved in the repair of mismatches in DNA. It is required for dam-dependent methyl-directed DNA mismatch repair. May act as a 'molecular matchmaker', a protein that promotes the formation of a stable complex between two or more DNA-binding proteins in an ATP-dependent manner without itself being part of a final effector complex.</text>
</comment>
<accession>B8GGN1</accession>
<evidence type="ECO:0000256" key="5">
    <source>
        <dbReference type="SAM" id="MobiDB-lite"/>
    </source>
</evidence>
<name>B8GGN1_METPE</name>
<evidence type="ECO:0000256" key="1">
    <source>
        <dbReference type="ARBA" id="ARBA00006082"/>
    </source>
</evidence>
<feature type="compositionally biased region" description="Low complexity" evidence="5">
    <location>
        <begin position="371"/>
        <end position="401"/>
    </location>
</feature>
<organism evidence="8 9">
    <name type="scientific">Methanosphaerula palustris (strain ATCC BAA-1556 / DSM 19958 / E1-9c)</name>
    <dbReference type="NCBI Taxonomy" id="521011"/>
    <lineage>
        <taxon>Archaea</taxon>
        <taxon>Methanobacteriati</taxon>
        <taxon>Methanobacteriota</taxon>
        <taxon>Stenosarchaea group</taxon>
        <taxon>Methanomicrobia</taxon>
        <taxon>Methanomicrobiales</taxon>
        <taxon>Methanoregulaceae</taxon>
        <taxon>Methanosphaerula</taxon>
    </lineage>
</organism>
<dbReference type="GO" id="GO:0005524">
    <property type="term" value="F:ATP binding"/>
    <property type="evidence" value="ECO:0007669"/>
    <property type="project" value="InterPro"/>
</dbReference>
<evidence type="ECO:0000256" key="3">
    <source>
        <dbReference type="ARBA" id="ARBA00023204"/>
    </source>
</evidence>
<dbReference type="OrthoDB" id="146201at2157"/>
<dbReference type="STRING" id="521011.Mpal_0934"/>
<dbReference type="AlphaFoldDB" id="B8GGN1"/>
<dbReference type="eggNOG" id="arCOG01166">
    <property type="taxonomic scope" value="Archaea"/>
</dbReference>
<dbReference type="GeneID" id="7272427"/>
<gene>
    <name evidence="4" type="primary">mutL</name>
    <name evidence="8" type="ordered locus">Mpal_0934</name>
</gene>
<dbReference type="SMART" id="SM01340">
    <property type="entry name" value="DNA_mis_repair"/>
    <property type="match status" value="1"/>
</dbReference>
<dbReference type="InterPro" id="IPR014790">
    <property type="entry name" value="MutL_C"/>
</dbReference>
<comment type="similarity">
    <text evidence="1 4">Belongs to the DNA mismatch repair MutL/HexB family.</text>
</comment>
<dbReference type="GO" id="GO:0030983">
    <property type="term" value="F:mismatched DNA binding"/>
    <property type="evidence" value="ECO:0007669"/>
    <property type="project" value="InterPro"/>
</dbReference>
<dbReference type="InterPro" id="IPR014721">
    <property type="entry name" value="Ribsml_uS5_D2-typ_fold_subgr"/>
</dbReference>
<dbReference type="EMBL" id="CP001338">
    <property type="protein sequence ID" value="ACL16286.1"/>
    <property type="molecule type" value="Genomic_DNA"/>
</dbReference>
<dbReference type="HAMAP" id="MF_00149">
    <property type="entry name" value="DNA_mis_repair"/>
    <property type="match status" value="1"/>
</dbReference>
<sequence>MSDQVIRQLDQATINQIAAGEVIERPASVAKELIENAIDAGADQIRCEVTTENGEITRIRIVDNGRGMSREDAAIACLPHTTSKLRTLDDLSTIHTMGFRGEALASIGAVSAMMLVTRQKESTSGTRVSIRGGAIDEVAEAGSALGTTVTVDDLFYNTPARKKFQKSLKTELGHLYGIVERIALANPGIGFRLLLNRRGRITTQRSSNKRDTIVGLYGPELARGLIPVSASDGPVQIEGFISPPAISRLEPYQVHLSINRRDIYNRALLNAIREGYGTLLPKDRYPVAFLDLTIDTTLVDVNVHPAKRQVRLDQEQTVTAAVTAMIRAALDEADLLYRPITYHPAGQKAEGVGETNALYAGSSGAARTGTPAPSSSPSPRRLQQTTAPRLLTTQQLRLTSRPVSPEEGAPGHSNLPEMRVLGQVANTYLIAETPDQTLCLIDQHAAHERILYDQIRRNRTVQTQELITPVLLTVTLQEAEAIREATPIFEREGFRIEEFGRDSFAVSAVPVIFGRIEDPEQVREIIAGVIGEEPGDQTATRNAITSRVACRGAVKAGAALTNEQGEQLLAQLAATEDPFTCPHGRPTVVRFTLEQLAALFLRT</sequence>
<dbReference type="RefSeq" id="WP_012617605.1">
    <property type="nucleotide sequence ID" value="NC_011832.1"/>
</dbReference>
<dbReference type="NCBIfam" id="TIGR00585">
    <property type="entry name" value="mutl"/>
    <property type="match status" value="1"/>
</dbReference>
<dbReference type="CDD" id="cd00782">
    <property type="entry name" value="MutL_Trans"/>
    <property type="match status" value="1"/>
</dbReference>
<dbReference type="InterPro" id="IPR042120">
    <property type="entry name" value="MutL_C_dimsub"/>
</dbReference>
<dbReference type="InterPro" id="IPR013507">
    <property type="entry name" value="DNA_mismatch_S5_2-like"/>
</dbReference>
<dbReference type="GO" id="GO:0006298">
    <property type="term" value="P:mismatch repair"/>
    <property type="evidence" value="ECO:0007669"/>
    <property type="project" value="UniProtKB-UniRule"/>
</dbReference>
<dbReference type="Gene3D" id="3.30.230.10">
    <property type="match status" value="1"/>
</dbReference>
<evidence type="ECO:0000259" key="7">
    <source>
        <dbReference type="SMART" id="SM01340"/>
    </source>
</evidence>
<evidence type="ECO:0000256" key="2">
    <source>
        <dbReference type="ARBA" id="ARBA00022763"/>
    </source>
</evidence>
<reference evidence="8 9" key="1">
    <citation type="journal article" date="2015" name="Genome Announc.">
        <title>Complete Genome Sequence of Methanosphaerula palustris E1-9CT, a Hydrogenotrophic Methanogen Isolated from a Minerotrophic Fen Peatland.</title>
        <authorList>
            <person name="Cadillo-Quiroz H."/>
            <person name="Browne P."/>
            <person name="Kyrpides N."/>
            <person name="Woyke T."/>
            <person name="Goodwin L."/>
            <person name="Detter C."/>
            <person name="Yavitt J.B."/>
            <person name="Zinder S.H."/>
        </authorList>
    </citation>
    <scope>NUCLEOTIDE SEQUENCE [LARGE SCALE GENOMIC DNA]</scope>
    <source>
        <strain evidence="9">ATCC BAA-1556 / DSM 19958 / E1-9c</strain>
    </source>
</reference>
<keyword evidence="2 4" id="KW-0227">DNA damage</keyword>
<dbReference type="GO" id="GO:0016887">
    <property type="term" value="F:ATP hydrolysis activity"/>
    <property type="evidence" value="ECO:0007669"/>
    <property type="project" value="InterPro"/>
</dbReference>
<dbReference type="Proteomes" id="UP000002457">
    <property type="component" value="Chromosome"/>
</dbReference>
<dbReference type="InterPro" id="IPR042121">
    <property type="entry name" value="MutL_C_regsub"/>
</dbReference>
<dbReference type="SMART" id="SM00853">
    <property type="entry name" value="MutL_C"/>
    <property type="match status" value="1"/>
</dbReference>
<dbReference type="InterPro" id="IPR038973">
    <property type="entry name" value="MutL/Mlh/Pms-like"/>
</dbReference>
<dbReference type="Pfam" id="PF08676">
    <property type="entry name" value="MutL_C"/>
    <property type="match status" value="1"/>
</dbReference>
<dbReference type="InterPro" id="IPR014762">
    <property type="entry name" value="DNA_mismatch_repair_CS"/>
</dbReference>
<dbReference type="SUPFAM" id="SSF118116">
    <property type="entry name" value="DNA mismatch repair protein MutL"/>
    <property type="match status" value="1"/>
</dbReference>
<evidence type="ECO:0000256" key="4">
    <source>
        <dbReference type="HAMAP-Rule" id="MF_00149"/>
    </source>
</evidence>
<keyword evidence="3 4" id="KW-0234">DNA repair</keyword>
<dbReference type="PANTHER" id="PTHR10073">
    <property type="entry name" value="DNA MISMATCH REPAIR PROTEIN MLH, PMS, MUTL"/>
    <property type="match status" value="1"/>
</dbReference>
<dbReference type="InterPro" id="IPR020667">
    <property type="entry name" value="DNA_mismatch_repair_MutL"/>
</dbReference>
<dbReference type="Gene3D" id="3.30.1370.100">
    <property type="entry name" value="MutL, C-terminal domain, regulatory subdomain"/>
    <property type="match status" value="1"/>
</dbReference>
<dbReference type="InterPro" id="IPR036890">
    <property type="entry name" value="HATPase_C_sf"/>
</dbReference>
<dbReference type="Pfam" id="PF01119">
    <property type="entry name" value="DNA_mis_repair"/>
    <property type="match status" value="1"/>
</dbReference>
<feature type="domain" description="DNA mismatch repair protein S5" evidence="7">
    <location>
        <begin position="213"/>
        <end position="331"/>
    </location>
</feature>
<evidence type="ECO:0000313" key="8">
    <source>
        <dbReference type="EMBL" id="ACL16286.1"/>
    </source>
</evidence>
<dbReference type="PROSITE" id="PS00058">
    <property type="entry name" value="DNA_MISMATCH_REPAIR_1"/>
    <property type="match status" value="1"/>
</dbReference>
<dbReference type="InterPro" id="IPR037198">
    <property type="entry name" value="MutL_C_sf"/>
</dbReference>
<dbReference type="InterPro" id="IPR002099">
    <property type="entry name" value="MutL/Mlh/PMS"/>
</dbReference>
<dbReference type="FunFam" id="3.30.565.10:FF:000003">
    <property type="entry name" value="DNA mismatch repair endonuclease MutL"/>
    <property type="match status" value="1"/>
</dbReference>
<protein>
    <recommendedName>
        <fullName evidence="4">DNA mismatch repair protein MutL</fullName>
    </recommendedName>
</protein>
<dbReference type="HOGENOM" id="CLU_004131_4_1_2"/>
<proteinExistence type="inferred from homology"/>
<feature type="region of interest" description="Disordered" evidence="5">
    <location>
        <begin position="361"/>
        <end position="415"/>
    </location>
</feature>
<dbReference type="PANTHER" id="PTHR10073:SF12">
    <property type="entry name" value="DNA MISMATCH REPAIR PROTEIN MLH1"/>
    <property type="match status" value="1"/>
</dbReference>
<keyword evidence="9" id="KW-1185">Reference proteome</keyword>
<dbReference type="Pfam" id="PF13589">
    <property type="entry name" value="HATPase_c_3"/>
    <property type="match status" value="1"/>
</dbReference>
<dbReference type="Gene3D" id="3.30.1540.20">
    <property type="entry name" value="MutL, C-terminal domain, dimerisation subdomain"/>
    <property type="match status" value="1"/>
</dbReference>
<dbReference type="Gene3D" id="3.30.565.10">
    <property type="entry name" value="Histidine kinase-like ATPase, C-terminal domain"/>
    <property type="match status" value="1"/>
</dbReference>
<dbReference type="GO" id="GO:0140664">
    <property type="term" value="F:ATP-dependent DNA damage sensor activity"/>
    <property type="evidence" value="ECO:0007669"/>
    <property type="project" value="InterPro"/>
</dbReference>
<evidence type="ECO:0000313" key="9">
    <source>
        <dbReference type="Proteomes" id="UP000002457"/>
    </source>
</evidence>
<dbReference type="CDD" id="cd16926">
    <property type="entry name" value="HATPase_MutL-MLH-PMS-like"/>
    <property type="match status" value="1"/>
</dbReference>
<dbReference type="KEGG" id="mpl:Mpal_0934"/>
<dbReference type="GO" id="GO:0032300">
    <property type="term" value="C:mismatch repair complex"/>
    <property type="evidence" value="ECO:0007669"/>
    <property type="project" value="InterPro"/>
</dbReference>
<dbReference type="SUPFAM" id="SSF54211">
    <property type="entry name" value="Ribosomal protein S5 domain 2-like"/>
    <property type="match status" value="1"/>
</dbReference>
<dbReference type="SUPFAM" id="SSF55874">
    <property type="entry name" value="ATPase domain of HSP90 chaperone/DNA topoisomerase II/histidine kinase"/>
    <property type="match status" value="1"/>
</dbReference>
<evidence type="ECO:0000259" key="6">
    <source>
        <dbReference type="SMART" id="SM00853"/>
    </source>
</evidence>